<protein>
    <submittedName>
        <fullName evidence="1">Uncharacterized protein</fullName>
    </submittedName>
</protein>
<dbReference type="AlphaFoldDB" id="A0A6A5ZSV3"/>
<sequence>MAERICEWVSISDRRELDGYHATHWSRVWEESDWLWVWTAWKTDAAYEAQKASPQTTALRGQLAGSSPTPPTTRLIRFDGAWHYTTHLHELWQSVMLCYLAPSDANRDKIGKVRGMVPISGSYIVPPKGAPTARGFVHGDSKAPAQDDVYMFLDWWQSPIREEEIRGPNEACAYTETESRMLNENVKAKDVNFDWEKGRKDREEEKKFLNTIVLIK</sequence>
<organism evidence="1 2">
    <name type="scientific">Lophiotrema nucula</name>
    <dbReference type="NCBI Taxonomy" id="690887"/>
    <lineage>
        <taxon>Eukaryota</taxon>
        <taxon>Fungi</taxon>
        <taxon>Dikarya</taxon>
        <taxon>Ascomycota</taxon>
        <taxon>Pezizomycotina</taxon>
        <taxon>Dothideomycetes</taxon>
        <taxon>Pleosporomycetidae</taxon>
        <taxon>Pleosporales</taxon>
        <taxon>Lophiotremataceae</taxon>
        <taxon>Lophiotrema</taxon>
    </lineage>
</organism>
<evidence type="ECO:0000313" key="1">
    <source>
        <dbReference type="EMBL" id="KAF2121331.1"/>
    </source>
</evidence>
<name>A0A6A5ZSV3_9PLEO</name>
<dbReference type="InterPro" id="IPR011008">
    <property type="entry name" value="Dimeric_a/b-barrel"/>
</dbReference>
<reference evidence="1" key="1">
    <citation type="journal article" date="2020" name="Stud. Mycol.">
        <title>101 Dothideomycetes genomes: a test case for predicting lifestyles and emergence of pathogens.</title>
        <authorList>
            <person name="Haridas S."/>
            <person name="Albert R."/>
            <person name="Binder M."/>
            <person name="Bloem J."/>
            <person name="Labutti K."/>
            <person name="Salamov A."/>
            <person name="Andreopoulos B."/>
            <person name="Baker S."/>
            <person name="Barry K."/>
            <person name="Bills G."/>
            <person name="Bluhm B."/>
            <person name="Cannon C."/>
            <person name="Castanera R."/>
            <person name="Culley D."/>
            <person name="Daum C."/>
            <person name="Ezra D."/>
            <person name="Gonzalez J."/>
            <person name="Henrissat B."/>
            <person name="Kuo A."/>
            <person name="Liang C."/>
            <person name="Lipzen A."/>
            <person name="Lutzoni F."/>
            <person name="Magnuson J."/>
            <person name="Mondo S."/>
            <person name="Nolan M."/>
            <person name="Ohm R."/>
            <person name="Pangilinan J."/>
            <person name="Park H.-J."/>
            <person name="Ramirez L."/>
            <person name="Alfaro M."/>
            <person name="Sun H."/>
            <person name="Tritt A."/>
            <person name="Yoshinaga Y."/>
            <person name="Zwiers L.-H."/>
            <person name="Turgeon B."/>
            <person name="Goodwin S."/>
            <person name="Spatafora J."/>
            <person name="Crous P."/>
            <person name="Grigoriev I."/>
        </authorList>
    </citation>
    <scope>NUCLEOTIDE SEQUENCE</scope>
    <source>
        <strain evidence="1">CBS 627.86</strain>
    </source>
</reference>
<dbReference type="OrthoDB" id="3937459at2759"/>
<gene>
    <name evidence="1" type="ORF">BDV96DRAFT_594541</name>
</gene>
<dbReference type="SUPFAM" id="SSF54909">
    <property type="entry name" value="Dimeric alpha+beta barrel"/>
    <property type="match status" value="1"/>
</dbReference>
<proteinExistence type="predicted"/>
<accession>A0A6A5ZSV3</accession>
<keyword evidence="2" id="KW-1185">Reference proteome</keyword>
<dbReference type="Proteomes" id="UP000799770">
    <property type="component" value="Unassembled WGS sequence"/>
</dbReference>
<evidence type="ECO:0000313" key="2">
    <source>
        <dbReference type="Proteomes" id="UP000799770"/>
    </source>
</evidence>
<dbReference type="EMBL" id="ML977312">
    <property type="protein sequence ID" value="KAF2121331.1"/>
    <property type="molecule type" value="Genomic_DNA"/>
</dbReference>